<feature type="region of interest" description="Disordered" evidence="1">
    <location>
        <begin position="1"/>
        <end position="82"/>
    </location>
</feature>
<gene>
    <name evidence="2" type="ORF">BofuT4_P022800.1</name>
</gene>
<organism evidence="2 3">
    <name type="scientific">Botryotinia fuckeliana (strain T4)</name>
    <name type="common">Noble rot fungus</name>
    <name type="synonym">Botrytis cinerea</name>
    <dbReference type="NCBI Taxonomy" id="999810"/>
    <lineage>
        <taxon>Eukaryota</taxon>
        <taxon>Fungi</taxon>
        <taxon>Dikarya</taxon>
        <taxon>Ascomycota</taxon>
        <taxon>Pezizomycotina</taxon>
        <taxon>Leotiomycetes</taxon>
        <taxon>Helotiales</taxon>
        <taxon>Sclerotiniaceae</taxon>
        <taxon>Botrytis</taxon>
    </lineage>
</organism>
<proteinExistence type="predicted"/>
<accession>G2YGX8</accession>
<protein>
    <submittedName>
        <fullName evidence="2">Uncharacterized protein</fullName>
    </submittedName>
</protein>
<dbReference type="HOGENOM" id="CLU_2558047_0_0_1"/>
<dbReference type="InParanoid" id="G2YGX8"/>
<sequence length="82" mass="9224">MVRIPSIHSCHLTSSDSIGTNPRGPTLNSQSTHLPKQQQTRTEQNRTEQNRTEQNTSNNRILYPRHGTENGTRGEIGQDRTG</sequence>
<dbReference type="AlphaFoldDB" id="G2YGX8"/>
<feature type="compositionally biased region" description="Polar residues" evidence="1">
    <location>
        <begin position="11"/>
        <end position="20"/>
    </location>
</feature>
<evidence type="ECO:0000313" key="3">
    <source>
        <dbReference type="Proteomes" id="UP000008177"/>
    </source>
</evidence>
<reference evidence="3" key="1">
    <citation type="journal article" date="2011" name="PLoS Genet.">
        <title>Genomic analysis of the necrotrophic fungal pathogens Sclerotinia sclerotiorum and Botrytis cinerea.</title>
        <authorList>
            <person name="Amselem J."/>
            <person name="Cuomo C.A."/>
            <person name="van Kan J.A."/>
            <person name="Viaud M."/>
            <person name="Benito E.P."/>
            <person name="Couloux A."/>
            <person name="Coutinho P.M."/>
            <person name="de Vries R.P."/>
            <person name="Dyer P.S."/>
            <person name="Fillinger S."/>
            <person name="Fournier E."/>
            <person name="Gout L."/>
            <person name="Hahn M."/>
            <person name="Kohn L."/>
            <person name="Lapalu N."/>
            <person name="Plummer K.M."/>
            <person name="Pradier J.M."/>
            <person name="Quevillon E."/>
            <person name="Sharon A."/>
            <person name="Simon A."/>
            <person name="ten Have A."/>
            <person name="Tudzynski B."/>
            <person name="Tudzynski P."/>
            <person name="Wincker P."/>
            <person name="Andrew M."/>
            <person name="Anthouard V."/>
            <person name="Beever R.E."/>
            <person name="Beffa R."/>
            <person name="Benoit I."/>
            <person name="Bouzid O."/>
            <person name="Brault B."/>
            <person name="Chen Z."/>
            <person name="Choquer M."/>
            <person name="Collemare J."/>
            <person name="Cotton P."/>
            <person name="Danchin E.G."/>
            <person name="Da Silva C."/>
            <person name="Gautier A."/>
            <person name="Giraud C."/>
            <person name="Giraud T."/>
            <person name="Gonzalez C."/>
            <person name="Grossetete S."/>
            <person name="Guldener U."/>
            <person name="Henrissat B."/>
            <person name="Howlett B.J."/>
            <person name="Kodira C."/>
            <person name="Kretschmer M."/>
            <person name="Lappartient A."/>
            <person name="Leroch M."/>
            <person name="Levis C."/>
            <person name="Mauceli E."/>
            <person name="Neuveglise C."/>
            <person name="Oeser B."/>
            <person name="Pearson M."/>
            <person name="Poulain J."/>
            <person name="Poussereau N."/>
            <person name="Quesneville H."/>
            <person name="Rascle C."/>
            <person name="Schumacher J."/>
            <person name="Segurens B."/>
            <person name="Sexton A."/>
            <person name="Silva E."/>
            <person name="Sirven C."/>
            <person name="Soanes D.M."/>
            <person name="Talbot N.J."/>
            <person name="Templeton M."/>
            <person name="Yandava C."/>
            <person name="Yarden O."/>
            <person name="Zeng Q."/>
            <person name="Rollins J.A."/>
            <person name="Lebrun M.H."/>
            <person name="Dickman M."/>
        </authorList>
    </citation>
    <scope>NUCLEOTIDE SEQUENCE [LARGE SCALE GENOMIC DNA]</scope>
    <source>
        <strain evidence="3">T4</strain>
    </source>
</reference>
<feature type="compositionally biased region" description="Polar residues" evidence="1">
    <location>
        <begin position="26"/>
        <end position="36"/>
    </location>
</feature>
<name>G2YGX8_BOTF4</name>
<evidence type="ECO:0000256" key="1">
    <source>
        <dbReference type="SAM" id="MobiDB-lite"/>
    </source>
</evidence>
<dbReference type="Proteomes" id="UP000008177">
    <property type="component" value="Unplaced contigs"/>
</dbReference>
<dbReference type="EMBL" id="FQ790332">
    <property type="protein sequence ID" value="CCD51012.1"/>
    <property type="molecule type" value="Genomic_DNA"/>
</dbReference>
<evidence type="ECO:0000313" key="2">
    <source>
        <dbReference type="EMBL" id="CCD51012.1"/>
    </source>
</evidence>